<dbReference type="Proteomes" id="UP000177060">
    <property type="component" value="Unassembled WGS sequence"/>
</dbReference>
<evidence type="ECO:0000313" key="5">
    <source>
        <dbReference type="Proteomes" id="UP000177060"/>
    </source>
</evidence>
<dbReference type="Pfam" id="PF13399">
    <property type="entry name" value="LytR_C"/>
    <property type="match status" value="1"/>
</dbReference>
<proteinExistence type="predicted"/>
<accession>A0A1F8BG84</accession>
<feature type="compositionally biased region" description="Basic and acidic residues" evidence="1">
    <location>
        <begin position="31"/>
        <end position="57"/>
    </location>
</feature>
<feature type="compositionally biased region" description="Polar residues" evidence="1">
    <location>
        <begin position="58"/>
        <end position="82"/>
    </location>
</feature>
<feature type="compositionally biased region" description="Basic and acidic residues" evidence="1">
    <location>
        <begin position="119"/>
        <end position="153"/>
    </location>
</feature>
<dbReference type="AlphaFoldDB" id="A0A1F8BG84"/>
<reference evidence="4 5" key="1">
    <citation type="journal article" date="2016" name="Nat. Commun.">
        <title>Thousands of microbial genomes shed light on interconnected biogeochemical processes in an aquifer system.</title>
        <authorList>
            <person name="Anantharaman K."/>
            <person name="Brown C.T."/>
            <person name="Hug L.A."/>
            <person name="Sharon I."/>
            <person name="Castelle C.J."/>
            <person name="Probst A.J."/>
            <person name="Thomas B.C."/>
            <person name="Singh A."/>
            <person name="Wilkins M.J."/>
            <person name="Karaoz U."/>
            <person name="Brodie E.L."/>
            <person name="Williams K.H."/>
            <person name="Hubbard S.S."/>
            <person name="Banfield J.F."/>
        </authorList>
    </citation>
    <scope>NUCLEOTIDE SEQUENCE [LARGE SCALE GENOMIC DNA]</scope>
</reference>
<feature type="region of interest" description="Disordered" evidence="1">
    <location>
        <begin position="1"/>
        <end position="153"/>
    </location>
</feature>
<protein>
    <recommendedName>
        <fullName evidence="3">LytR/CpsA/Psr regulator C-terminal domain-containing protein</fullName>
    </recommendedName>
</protein>
<evidence type="ECO:0000256" key="2">
    <source>
        <dbReference type="SAM" id="Phobius"/>
    </source>
</evidence>
<dbReference type="InterPro" id="IPR027381">
    <property type="entry name" value="LytR/CpsA/Psr_C"/>
</dbReference>
<sequence>MFHNGKSMADKTKATKPKIKVEEISEEPEEVETHLPAKESTESVAETKPRDEEETKLRASTSQDTPKITSFSQLDSQKSSDIASGAEGAAKSSESVLTPEPQKEKEDLSESETPTQEMTEEKGKGKEDVSSDEIKEWLKEVRPDTTKEVEKKGGPNTKFIVFTLIILLILGALVGGIFYYKQSVSEESISETPEKEETSTPSPTQEPETEVDISTLTLSVLNGSGTAGVAGKAKDLLTESGFMEDKITTGNAQSYDYTATSISLKKDLSEKVFDEIKSALSDTYDVVKSDTTLEEDSTYDVIIIVGKEK</sequence>
<organism evidence="4 5">
    <name type="scientific">Candidatus Woesebacteria bacterium RIFCSPLOWO2_01_FULL_39_14</name>
    <dbReference type="NCBI Taxonomy" id="1802518"/>
    <lineage>
        <taxon>Bacteria</taxon>
        <taxon>Candidatus Woeseibacteriota</taxon>
    </lineage>
</organism>
<evidence type="ECO:0000313" key="4">
    <source>
        <dbReference type="EMBL" id="OGM63032.1"/>
    </source>
</evidence>
<evidence type="ECO:0000256" key="1">
    <source>
        <dbReference type="SAM" id="MobiDB-lite"/>
    </source>
</evidence>
<comment type="caution">
    <text evidence="4">The sequence shown here is derived from an EMBL/GenBank/DDBJ whole genome shotgun (WGS) entry which is preliminary data.</text>
</comment>
<feature type="region of interest" description="Disordered" evidence="1">
    <location>
        <begin position="186"/>
        <end position="210"/>
    </location>
</feature>
<feature type="transmembrane region" description="Helical" evidence="2">
    <location>
        <begin position="159"/>
        <end position="180"/>
    </location>
</feature>
<keyword evidence="2" id="KW-0812">Transmembrane</keyword>
<name>A0A1F8BG84_9BACT</name>
<keyword evidence="2" id="KW-1133">Transmembrane helix</keyword>
<dbReference type="Gene3D" id="3.30.70.2390">
    <property type="match status" value="1"/>
</dbReference>
<keyword evidence="2" id="KW-0472">Membrane</keyword>
<gene>
    <name evidence="4" type="ORF">A3A52_00635</name>
</gene>
<evidence type="ECO:0000259" key="3">
    <source>
        <dbReference type="Pfam" id="PF13399"/>
    </source>
</evidence>
<feature type="compositionally biased region" description="Low complexity" evidence="1">
    <location>
        <begin position="83"/>
        <end position="95"/>
    </location>
</feature>
<dbReference type="EMBL" id="MGHE01000026">
    <property type="protein sequence ID" value="OGM63032.1"/>
    <property type="molecule type" value="Genomic_DNA"/>
</dbReference>
<feature type="domain" description="LytR/CpsA/Psr regulator C-terminal" evidence="3">
    <location>
        <begin position="216"/>
        <end position="307"/>
    </location>
</feature>
<feature type="compositionally biased region" description="Basic and acidic residues" evidence="1">
    <location>
        <begin position="8"/>
        <end position="23"/>
    </location>
</feature>